<dbReference type="InterPro" id="IPR001789">
    <property type="entry name" value="Sig_transdc_resp-reg_receiver"/>
</dbReference>
<dbReference type="InterPro" id="IPR050595">
    <property type="entry name" value="Bact_response_regulator"/>
</dbReference>
<sequence>MPVNQDSTKNPKLPDSRAALRERLQLLRDYLAELGTADLDPASALRHREARRVLAEVLDELGSDAPAETIAPQAVPSRDIAVAIMRDVGRVWADAARRRGMELRTDIGQHLPDRVHAVPEVLLPMVGRMLRDALSVADTAVLLQIRGNRKGELEIVVRGGAAGHPDLSESSSIESADPKVPAIGEASDLGRGAPGSAYGVRLVLRANSGGPTGDPGKAGTAPARGQDDQAQVSGKRVLLVGPEGPHRKTVKHMLGHLGLEVFCSISGAAAPSRLRIGSFDGVVIDTDLDDIEPGDLLARLRSQDGPSEHLPLLAITALEGERRDALLHAGADDVMSKPLPGIAQFEARLKQLLMSPAHRVAAEATVPTRSDPRSLGIAPSALDDLLDMTGPDRRQELLEGLLADLGDVAAGLARTETSGDPQDAREHSHVLISLSGAVGATTVLVRARQLNALAHEGNRAAMLTLTRQLRSDVDGLLGHIRRAAERSVHGVGN</sequence>
<comment type="caution">
    <text evidence="5">The sequence shown here is derived from an EMBL/GenBank/DDBJ whole genome shotgun (WGS) entry which is preliminary data.</text>
</comment>
<dbReference type="SUPFAM" id="SSF47226">
    <property type="entry name" value="Histidine-containing phosphotransfer domain, HPT domain"/>
    <property type="match status" value="1"/>
</dbReference>
<feature type="modified residue" description="4-aspartylphosphate" evidence="2">
    <location>
        <position position="285"/>
    </location>
</feature>
<gene>
    <name evidence="5" type="ORF">CLV78_11068</name>
</gene>
<dbReference type="Proteomes" id="UP000239480">
    <property type="component" value="Unassembled WGS sequence"/>
</dbReference>
<organism evidence="5 6">
    <name type="scientific">Aliiruegeria haliotis</name>
    <dbReference type="NCBI Taxonomy" id="1280846"/>
    <lineage>
        <taxon>Bacteria</taxon>
        <taxon>Pseudomonadati</taxon>
        <taxon>Pseudomonadota</taxon>
        <taxon>Alphaproteobacteria</taxon>
        <taxon>Rhodobacterales</taxon>
        <taxon>Roseobacteraceae</taxon>
        <taxon>Aliiruegeria</taxon>
    </lineage>
</organism>
<evidence type="ECO:0000256" key="2">
    <source>
        <dbReference type="PROSITE-ProRule" id="PRU00169"/>
    </source>
</evidence>
<dbReference type="PANTHER" id="PTHR44591">
    <property type="entry name" value="STRESS RESPONSE REGULATOR PROTEIN 1"/>
    <property type="match status" value="1"/>
</dbReference>
<evidence type="ECO:0000259" key="4">
    <source>
        <dbReference type="PROSITE" id="PS50110"/>
    </source>
</evidence>
<evidence type="ECO:0000313" key="6">
    <source>
        <dbReference type="Proteomes" id="UP000239480"/>
    </source>
</evidence>
<name>A0A2T0RJ29_9RHOB</name>
<accession>A0A2T0RJ29</accession>
<keyword evidence="6" id="KW-1185">Reference proteome</keyword>
<protein>
    <submittedName>
        <fullName evidence="5">Response regulator receiver domain-containing protein</fullName>
    </submittedName>
</protein>
<keyword evidence="1 2" id="KW-0597">Phosphoprotein</keyword>
<dbReference type="PANTHER" id="PTHR44591:SF3">
    <property type="entry name" value="RESPONSE REGULATORY DOMAIN-CONTAINING PROTEIN"/>
    <property type="match status" value="1"/>
</dbReference>
<evidence type="ECO:0000256" key="3">
    <source>
        <dbReference type="SAM" id="MobiDB-lite"/>
    </source>
</evidence>
<dbReference type="Gene3D" id="3.40.50.2300">
    <property type="match status" value="1"/>
</dbReference>
<dbReference type="SMART" id="SM00448">
    <property type="entry name" value="REC"/>
    <property type="match status" value="1"/>
</dbReference>
<dbReference type="PROSITE" id="PS50110">
    <property type="entry name" value="RESPONSE_REGULATORY"/>
    <property type="match status" value="1"/>
</dbReference>
<dbReference type="EMBL" id="PVTD01000010">
    <property type="protein sequence ID" value="PRY21195.1"/>
    <property type="molecule type" value="Genomic_DNA"/>
</dbReference>
<dbReference type="SUPFAM" id="SSF52172">
    <property type="entry name" value="CheY-like"/>
    <property type="match status" value="1"/>
</dbReference>
<proteinExistence type="predicted"/>
<dbReference type="GO" id="GO:0000160">
    <property type="term" value="P:phosphorelay signal transduction system"/>
    <property type="evidence" value="ECO:0007669"/>
    <property type="project" value="InterPro"/>
</dbReference>
<reference evidence="5 6" key="1">
    <citation type="submission" date="2018-03" db="EMBL/GenBank/DDBJ databases">
        <title>Genomic Encyclopedia of Archaeal and Bacterial Type Strains, Phase II (KMG-II): from individual species to whole genera.</title>
        <authorList>
            <person name="Goeker M."/>
        </authorList>
    </citation>
    <scope>NUCLEOTIDE SEQUENCE [LARGE SCALE GENOMIC DNA]</scope>
    <source>
        <strain evidence="5 6">DSM 29328</strain>
    </source>
</reference>
<dbReference type="AlphaFoldDB" id="A0A2T0RJ29"/>
<evidence type="ECO:0000256" key="1">
    <source>
        <dbReference type="ARBA" id="ARBA00022553"/>
    </source>
</evidence>
<feature type="domain" description="Response regulatory" evidence="4">
    <location>
        <begin position="236"/>
        <end position="352"/>
    </location>
</feature>
<dbReference type="InterPro" id="IPR011006">
    <property type="entry name" value="CheY-like_superfamily"/>
</dbReference>
<dbReference type="Gene3D" id="1.20.120.160">
    <property type="entry name" value="HPT domain"/>
    <property type="match status" value="1"/>
</dbReference>
<dbReference type="InterPro" id="IPR036641">
    <property type="entry name" value="HPT_dom_sf"/>
</dbReference>
<feature type="region of interest" description="Disordered" evidence="3">
    <location>
        <begin position="206"/>
        <end position="231"/>
    </location>
</feature>
<evidence type="ECO:0000313" key="5">
    <source>
        <dbReference type="EMBL" id="PRY21195.1"/>
    </source>
</evidence>